<feature type="transmembrane region" description="Helical" evidence="8">
    <location>
        <begin position="198"/>
        <end position="215"/>
    </location>
</feature>
<sequence length="346" mass="38288">MLVSNSIYIDSEHFDLGLSHFVVNVSPECSGLEGMGLALSFSCLYLYLFRKQLPFPKAFVLLPIAAVASWFLNACRIALLIMIGEWVSPEFAIGGFHSQAGWITFTALSLLIVFTFHKFMSVNATEIQEVQRSSEEDSELPLANALIIPFLAFLCISLLSGLDSRTVSFTYFLKVIGTGAALWYWWKTLQLTKPLGRLKAIGIGASVAILWVWMIPADAQYNLSFNTDLEEMGILWGSLWLISRVLGSILIAPLVEELMFRGYLLARLSRQPFGLNQPITATWTAIIISAVAFGAIHQHWIAGCLAGLAYGFVRHRGNVSSAILAHSVTNGLLCVYVLFTLNWTVL</sequence>
<evidence type="ECO:0000256" key="1">
    <source>
        <dbReference type="ARBA" id="ARBA00004651"/>
    </source>
</evidence>
<evidence type="ECO:0000259" key="9">
    <source>
        <dbReference type="Pfam" id="PF02517"/>
    </source>
</evidence>
<evidence type="ECO:0000256" key="8">
    <source>
        <dbReference type="SAM" id="Phobius"/>
    </source>
</evidence>
<keyword evidence="6 8" id="KW-1133">Transmembrane helix</keyword>
<dbReference type="GO" id="GO:0080120">
    <property type="term" value="P:CAAX-box protein maturation"/>
    <property type="evidence" value="ECO:0007669"/>
    <property type="project" value="UniProtKB-ARBA"/>
</dbReference>
<evidence type="ECO:0000256" key="3">
    <source>
        <dbReference type="ARBA" id="ARBA00022670"/>
    </source>
</evidence>
<evidence type="ECO:0000256" key="2">
    <source>
        <dbReference type="ARBA" id="ARBA00022475"/>
    </source>
</evidence>
<dbReference type="InterPro" id="IPR003675">
    <property type="entry name" value="Rce1/LyrA-like_dom"/>
</dbReference>
<feature type="transmembrane region" description="Helical" evidence="8">
    <location>
        <begin position="141"/>
        <end position="162"/>
    </location>
</feature>
<dbReference type="Pfam" id="PF09721">
    <property type="entry name" value="Exosortase_EpsH"/>
    <property type="match status" value="1"/>
</dbReference>
<evidence type="ECO:0000313" key="11">
    <source>
        <dbReference type="Proteomes" id="UP001156870"/>
    </source>
</evidence>
<feature type="domain" description="CAAX prenyl protease 2/Lysostaphin resistance protein A-like" evidence="9">
    <location>
        <begin position="240"/>
        <end position="331"/>
    </location>
</feature>
<dbReference type="InterPro" id="IPR026420">
    <property type="entry name" value="Exo_VPEID"/>
</dbReference>
<accession>A0AA37T637</accession>
<proteinExistence type="predicted"/>
<evidence type="ECO:0000256" key="5">
    <source>
        <dbReference type="ARBA" id="ARBA00022801"/>
    </source>
</evidence>
<dbReference type="NCBIfam" id="TIGR03008">
    <property type="entry name" value="pepcterm_CAAX"/>
    <property type="match status" value="1"/>
</dbReference>
<dbReference type="NCBIfam" id="TIGR04178">
    <property type="entry name" value="exo_archaeo"/>
    <property type="match status" value="1"/>
</dbReference>
<feature type="transmembrane region" description="Helical" evidence="8">
    <location>
        <begin position="60"/>
        <end position="82"/>
    </location>
</feature>
<feature type="transmembrane region" description="Helical" evidence="8">
    <location>
        <begin position="102"/>
        <end position="120"/>
    </location>
</feature>
<feature type="transmembrane region" description="Helical" evidence="8">
    <location>
        <begin position="30"/>
        <end position="48"/>
    </location>
</feature>
<keyword evidence="5" id="KW-0378">Hydrolase</keyword>
<dbReference type="InterPro" id="IPR026392">
    <property type="entry name" value="Exo/Archaeosortase_dom"/>
</dbReference>
<feature type="transmembrane region" description="Helical" evidence="8">
    <location>
        <begin position="235"/>
        <end position="260"/>
    </location>
</feature>
<feature type="transmembrane region" description="Helical" evidence="8">
    <location>
        <begin position="168"/>
        <end position="186"/>
    </location>
</feature>
<feature type="transmembrane region" description="Helical" evidence="8">
    <location>
        <begin position="281"/>
        <end position="302"/>
    </location>
</feature>
<evidence type="ECO:0000256" key="6">
    <source>
        <dbReference type="ARBA" id="ARBA00022989"/>
    </source>
</evidence>
<keyword evidence="7 8" id="KW-0472">Membrane</keyword>
<dbReference type="GO" id="GO:0006508">
    <property type="term" value="P:proteolysis"/>
    <property type="evidence" value="ECO:0007669"/>
    <property type="project" value="UniProtKB-KW"/>
</dbReference>
<reference evidence="10 11" key="1">
    <citation type="journal article" date="2014" name="Int. J. Syst. Evol. Microbiol.">
        <title>Complete genome sequence of Corynebacterium casei LMG S-19264T (=DSM 44701T), isolated from a smear-ripened cheese.</title>
        <authorList>
            <consortium name="US DOE Joint Genome Institute (JGI-PGF)"/>
            <person name="Walter F."/>
            <person name="Albersmeier A."/>
            <person name="Kalinowski J."/>
            <person name="Ruckert C."/>
        </authorList>
    </citation>
    <scope>NUCLEOTIDE SEQUENCE [LARGE SCALE GENOMIC DNA]</scope>
    <source>
        <strain evidence="10 11">NBRC 110095</strain>
    </source>
</reference>
<feature type="transmembrane region" description="Helical" evidence="8">
    <location>
        <begin position="322"/>
        <end position="345"/>
    </location>
</feature>
<keyword evidence="3" id="KW-0645">Protease</keyword>
<evidence type="ECO:0000256" key="7">
    <source>
        <dbReference type="ARBA" id="ARBA00023136"/>
    </source>
</evidence>
<dbReference type="Pfam" id="PF02517">
    <property type="entry name" value="Rce1-like"/>
    <property type="match status" value="1"/>
</dbReference>
<dbReference type="InterPro" id="IPR019127">
    <property type="entry name" value="Exosortase"/>
</dbReference>
<evidence type="ECO:0000313" key="10">
    <source>
        <dbReference type="EMBL" id="GLS25547.1"/>
    </source>
</evidence>
<protein>
    <recommendedName>
        <fullName evidence="9">CAAX prenyl protease 2/Lysostaphin resistance protein A-like domain-containing protein</fullName>
    </recommendedName>
</protein>
<evidence type="ECO:0000256" key="4">
    <source>
        <dbReference type="ARBA" id="ARBA00022692"/>
    </source>
</evidence>
<name>A0AA37T637_9GAMM</name>
<comment type="subcellular location">
    <subcellularLocation>
        <location evidence="1">Cell membrane</location>
        <topology evidence="1">Multi-pass membrane protein</topology>
    </subcellularLocation>
</comment>
<dbReference type="Proteomes" id="UP001156870">
    <property type="component" value="Unassembled WGS sequence"/>
</dbReference>
<dbReference type="InterPro" id="IPR014346">
    <property type="entry name" value="Prenyl_protease-related"/>
</dbReference>
<organism evidence="10 11">
    <name type="scientific">Marinibactrum halimedae</name>
    <dbReference type="NCBI Taxonomy" id="1444977"/>
    <lineage>
        <taxon>Bacteria</taxon>
        <taxon>Pseudomonadati</taxon>
        <taxon>Pseudomonadota</taxon>
        <taxon>Gammaproteobacteria</taxon>
        <taxon>Cellvibrionales</taxon>
        <taxon>Cellvibrionaceae</taxon>
        <taxon>Marinibactrum</taxon>
    </lineage>
</organism>
<comment type="caution">
    <text evidence="10">The sequence shown here is derived from an EMBL/GenBank/DDBJ whole genome shotgun (WGS) entry which is preliminary data.</text>
</comment>
<dbReference type="EMBL" id="BSPD01000030">
    <property type="protein sequence ID" value="GLS25547.1"/>
    <property type="molecule type" value="Genomic_DNA"/>
</dbReference>
<keyword evidence="2" id="KW-1003">Cell membrane</keyword>
<keyword evidence="11" id="KW-1185">Reference proteome</keyword>
<dbReference type="GO" id="GO:0004175">
    <property type="term" value="F:endopeptidase activity"/>
    <property type="evidence" value="ECO:0007669"/>
    <property type="project" value="UniProtKB-ARBA"/>
</dbReference>
<gene>
    <name evidence="10" type="ORF">GCM10007877_12610</name>
</gene>
<dbReference type="GO" id="GO:0005886">
    <property type="term" value="C:plasma membrane"/>
    <property type="evidence" value="ECO:0007669"/>
    <property type="project" value="UniProtKB-SubCell"/>
</dbReference>
<dbReference type="NCBIfam" id="TIGR04162">
    <property type="entry name" value="exo_VPEID"/>
    <property type="match status" value="1"/>
</dbReference>
<keyword evidence="4 8" id="KW-0812">Transmembrane</keyword>
<dbReference type="AlphaFoldDB" id="A0AA37T637"/>